<evidence type="ECO:0000256" key="5">
    <source>
        <dbReference type="ARBA" id="ARBA00022723"/>
    </source>
</evidence>
<dbReference type="EMBL" id="MU839007">
    <property type="protein sequence ID" value="KAK1767882.1"/>
    <property type="molecule type" value="Genomic_DNA"/>
</dbReference>
<evidence type="ECO:0000259" key="13">
    <source>
        <dbReference type="Pfam" id="PF07731"/>
    </source>
</evidence>
<dbReference type="GO" id="GO:0005507">
    <property type="term" value="F:copper ion binding"/>
    <property type="evidence" value="ECO:0007669"/>
    <property type="project" value="InterPro"/>
</dbReference>
<evidence type="ECO:0000256" key="7">
    <source>
        <dbReference type="ARBA" id="ARBA00023002"/>
    </source>
</evidence>
<keyword evidence="8" id="KW-0186">Copper</keyword>
<keyword evidence="5" id="KW-0479">Metal-binding</keyword>
<keyword evidence="6" id="KW-0732">Signal</keyword>
<dbReference type="PANTHER" id="PTHR11709">
    <property type="entry name" value="MULTI-COPPER OXIDASE"/>
    <property type="match status" value="1"/>
</dbReference>
<evidence type="ECO:0000256" key="9">
    <source>
        <dbReference type="ARBA" id="ARBA00023157"/>
    </source>
</evidence>
<dbReference type="FunFam" id="2.60.40.420:FF:000021">
    <property type="entry name" value="Extracellular dihydrogeodin oxidase/laccase"/>
    <property type="match status" value="1"/>
</dbReference>
<keyword evidence="11" id="KW-0439">Lignin degradation</keyword>
<dbReference type="RefSeq" id="XP_060284095.1">
    <property type="nucleotide sequence ID" value="XM_060431031.1"/>
</dbReference>
<evidence type="ECO:0000259" key="14">
    <source>
        <dbReference type="Pfam" id="PF07732"/>
    </source>
</evidence>
<evidence type="ECO:0000256" key="8">
    <source>
        <dbReference type="ARBA" id="ARBA00023008"/>
    </source>
</evidence>
<dbReference type="EC" id="1.10.3.2" evidence="4"/>
<dbReference type="Proteomes" id="UP001244011">
    <property type="component" value="Unassembled WGS sequence"/>
</dbReference>
<proteinExistence type="inferred from homology"/>
<protein>
    <recommendedName>
        <fullName evidence="4">laccase</fullName>
        <ecNumber evidence="4">1.10.3.2</ecNumber>
    </recommendedName>
</protein>
<evidence type="ECO:0000256" key="3">
    <source>
        <dbReference type="ARBA" id="ARBA00010609"/>
    </source>
</evidence>
<sequence>MFRKNNGFHAPSCNEPNDRSCWVNGFDVNTDWDDRHPITGATRRYEFFLTEIDKFVGPDGQVKENAMLINDWGDRIEVNVVNNLRDNGTSIHWHGIRMQHNNINDGVPGVTECPIPPGSSKTYSFVASQYGTSWYHSHYSSQYGNGIVGTIQINGPSSQPYDIDLGVYPITDWYYTSVDKLLARVYDAENPIVPGKPGSPPPSDNVLFNGTNINPTGSGGEYSKITLTRGKRHRLRLINASVDNTYTVSIVGHKMTVIQTDFVPIHPFTTEQIYMTVGQRHDIIINANNDIDNYWLNVTFSSTQACGTSNNAHPAAIVHYKGASDDLPGDPGKPPVDSHCSDSNEFVPIIRRRAPRKLFSAVPSNTLPASMVVNTTSNQVLWALNGSSINLSWEKPTLEYVRQDNNSYLTHQNVISLAKSEEWSYWVIQNLSPIPHPMHLHGHDFVLLGRSPSLANPLDDGNEPRYFDASSDAEGLSWRNPTRRDTTVLPGWGWLVVAFEPSNPGSWVFHCHIAWHVSQGFSVQFLEHPSKISDEMDLGELTDNCEAWREYAPTNRFLKGDSGI</sequence>
<dbReference type="Pfam" id="PF00394">
    <property type="entry name" value="Cu-oxidase"/>
    <property type="match status" value="1"/>
</dbReference>
<dbReference type="FunFam" id="2.60.40.420:FF:000045">
    <property type="entry name" value="Laccase 2"/>
    <property type="match status" value="1"/>
</dbReference>
<dbReference type="InterPro" id="IPR011707">
    <property type="entry name" value="Cu-oxidase-like_N"/>
</dbReference>
<dbReference type="CDD" id="cd13880">
    <property type="entry name" value="CuRO_2_MaLCC_like"/>
    <property type="match status" value="1"/>
</dbReference>
<dbReference type="InterPro" id="IPR001117">
    <property type="entry name" value="Cu-oxidase_2nd"/>
</dbReference>
<reference evidence="15" key="1">
    <citation type="submission" date="2023-06" db="EMBL/GenBank/DDBJ databases">
        <title>Genome-scale phylogeny and comparative genomics of the fungal order Sordariales.</title>
        <authorList>
            <consortium name="Lawrence Berkeley National Laboratory"/>
            <person name="Hensen N."/>
            <person name="Bonometti L."/>
            <person name="Westerberg I."/>
            <person name="Brannstrom I.O."/>
            <person name="Guillou S."/>
            <person name="Cros-Aarteil S."/>
            <person name="Calhoun S."/>
            <person name="Haridas S."/>
            <person name="Kuo A."/>
            <person name="Mondo S."/>
            <person name="Pangilinan J."/>
            <person name="Riley R."/>
            <person name="Labutti K."/>
            <person name="Andreopoulos B."/>
            <person name="Lipzen A."/>
            <person name="Chen C."/>
            <person name="Yanf M."/>
            <person name="Daum C."/>
            <person name="Ng V."/>
            <person name="Clum A."/>
            <person name="Steindorff A."/>
            <person name="Ohm R."/>
            <person name="Martin F."/>
            <person name="Silar P."/>
            <person name="Natvig D."/>
            <person name="Lalanne C."/>
            <person name="Gautier V."/>
            <person name="Ament-Velasquez S.L."/>
            <person name="Kruys A."/>
            <person name="Hutchinson M.I."/>
            <person name="Powell A.J."/>
            <person name="Barry K."/>
            <person name="Miller A.N."/>
            <person name="Grigoriev I.V."/>
            <person name="Debuchy R."/>
            <person name="Gladieux P."/>
            <person name="Thoren M.H."/>
            <person name="Johannesson H."/>
        </authorList>
    </citation>
    <scope>NUCLEOTIDE SEQUENCE</scope>
    <source>
        <strain evidence="15">8032-3</strain>
    </source>
</reference>
<comment type="similarity">
    <text evidence="3">Belongs to the multicopper oxidase family.</text>
</comment>
<evidence type="ECO:0000256" key="11">
    <source>
        <dbReference type="ARBA" id="ARBA00023185"/>
    </source>
</evidence>
<evidence type="ECO:0000256" key="4">
    <source>
        <dbReference type="ARBA" id="ARBA00012297"/>
    </source>
</evidence>
<dbReference type="Gene3D" id="2.60.40.420">
    <property type="entry name" value="Cupredoxins - blue copper proteins"/>
    <property type="match status" value="3"/>
</dbReference>
<dbReference type="InterPro" id="IPR011706">
    <property type="entry name" value="Cu-oxidase_C"/>
</dbReference>
<dbReference type="PANTHER" id="PTHR11709:SF87">
    <property type="entry name" value="LACCASE"/>
    <property type="match status" value="1"/>
</dbReference>
<dbReference type="CDD" id="cd13901">
    <property type="entry name" value="CuRO_3_MaLCC_like"/>
    <property type="match status" value="1"/>
</dbReference>
<feature type="domain" description="Plastocyanin-like" evidence="13">
    <location>
        <begin position="399"/>
        <end position="530"/>
    </location>
</feature>
<evidence type="ECO:0000256" key="6">
    <source>
        <dbReference type="ARBA" id="ARBA00022729"/>
    </source>
</evidence>
<accession>A0AAJ0C1N6</accession>
<evidence type="ECO:0000313" key="15">
    <source>
        <dbReference type="EMBL" id="KAK1767882.1"/>
    </source>
</evidence>
<evidence type="ECO:0000259" key="12">
    <source>
        <dbReference type="Pfam" id="PF00394"/>
    </source>
</evidence>
<dbReference type="Pfam" id="PF07732">
    <property type="entry name" value="Cu-oxidase_3"/>
    <property type="match status" value="1"/>
</dbReference>
<keyword evidence="16" id="KW-1185">Reference proteome</keyword>
<gene>
    <name evidence="15" type="ORF">QBC33DRAFT_578079</name>
</gene>
<keyword evidence="7" id="KW-0560">Oxidoreductase</keyword>
<dbReference type="GeneID" id="85314218"/>
<evidence type="ECO:0000256" key="10">
    <source>
        <dbReference type="ARBA" id="ARBA00023180"/>
    </source>
</evidence>
<dbReference type="InterPro" id="IPR045087">
    <property type="entry name" value="Cu-oxidase_fam"/>
</dbReference>
<comment type="caution">
    <text evidence="15">The sequence shown here is derived from an EMBL/GenBank/DDBJ whole genome shotgun (WGS) entry which is preliminary data.</text>
</comment>
<dbReference type="AlphaFoldDB" id="A0AAJ0C1N6"/>
<feature type="domain" description="Plastocyanin-like" evidence="14">
    <location>
        <begin position="68"/>
        <end position="157"/>
    </location>
</feature>
<dbReference type="FunFam" id="2.60.40.420:FF:000046">
    <property type="entry name" value="Multicopper oxidase"/>
    <property type="match status" value="1"/>
</dbReference>
<evidence type="ECO:0000256" key="2">
    <source>
        <dbReference type="ARBA" id="ARBA00001935"/>
    </source>
</evidence>
<evidence type="ECO:0000313" key="16">
    <source>
        <dbReference type="Proteomes" id="UP001244011"/>
    </source>
</evidence>
<feature type="domain" description="Plastocyanin-like" evidence="12">
    <location>
        <begin position="169"/>
        <end position="323"/>
    </location>
</feature>
<dbReference type="CDD" id="cd13854">
    <property type="entry name" value="CuRO_1_MaLCC_like"/>
    <property type="match status" value="1"/>
</dbReference>
<keyword evidence="9" id="KW-1015">Disulfide bond</keyword>
<comment type="catalytic activity">
    <reaction evidence="1">
        <text>4 hydroquinone + O2 = 4 benzosemiquinone + 2 H2O</text>
        <dbReference type="Rhea" id="RHEA:11276"/>
        <dbReference type="ChEBI" id="CHEBI:15377"/>
        <dbReference type="ChEBI" id="CHEBI:15379"/>
        <dbReference type="ChEBI" id="CHEBI:17594"/>
        <dbReference type="ChEBI" id="CHEBI:17977"/>
        <dbReference type="EC" id="1.10.3.2"/>
    </reaction>
</comment>
<dbReference type="Pfam" id="PF07731">
    <property type="entry name" value="Cu-oxidase_2"/>
    <property type="match status" value="1"/>
</dbReference>
<organism evidence="15 16">
    <name type="scientific">Phialemonium atrogriseum</name>
    <dbReference type="NCBI Taxonomy" id="1093897"/>
    <lineage>
        <taxon>Eukaryota</taxon>
        <taxon>Fungi</taxon>
        <taxon>Dikarya</taxon>
        <taxon>Ascomycota</taxon>
        <taxon>Pezizomycotina</taxon>
        <taxon>Sordariomycetes</taxon>
        <taxon>Sordariomycetidae</taxon>
        <taxon>Cephalothecales</taxon>
        <taxon>Cephalothecaceae</taxon>
        <taxon>Phialemonium</taxon>
    </lineage>
</organism>
<dbReference type="GO" id="GO:0046274">
    <property type="term" value="P:lignin catabolic process"/>
    <property type="evidence" value="ECO:0007669"/>
    <property type="project" value="UniProtKB-KW"/>
</dbReference>
<dbReference type="SUPFAM" id="SSF49503">
    <property type="entry name" value="Cupredoxins"/>
    <property type="match status" value="3"/>
</dbReference>
<comment type="cofactor">
    <cofactor evidence="2">
        <name>Cu cation</name>
        <dbReference type="ChEBI" id="CHEBI:23378"/>
    </cofactor>
</comment>
<keyword evidence="10" id="KW-0325">Glycoprotein</keyword>
<name>A0AAJ0C1N6_9PEZI</name>
<dbReference type="GO" id="GO:0052716">
    <property type="term" value="F:hydroquinone:oxygen oxidoreductase activity"/>
    <property type="evidence" value="ECO:0007669"/>
    <property type="project" value="UniProtKB-EC"/>
</dbReference>
<evidence type="ECO:0000256" key="1">
    <source>
        <dbReference type="ARBA" id="ARBA00000349"/>
    </source>
</evidence>
<dbReference type="InterPro" id="IPR008972">
    <property type="entry name" value="Cupredoxin"/>
</dbReference>